<reference evidence="2" key="1">
    <citation type="submission" date="2022-11" db="EMBL/GenBank/DDBJ databases">
        <title>Centuries of genome instability and evolution in soft-shell clam transmissible cancer (bioRxiv).</title>
        <authorList>
            <person name="Hart S.F.M."/>
            <person name="Yonemitsu M.A."/>
            <person name="Giersch R.M."/>
            <person name="Beal B.F."/>
            <person name="Arriagada G."/>
            <person name="Davis B.W."/>
            <person name="Ostrander E.A."/>
            <person name="Goff S.P."/>
            <person name="Metzger M.J."/>
        </authorList>
    </citation>
    <scope>NUCLEOTIDE SEQUENCE</scope>
    <source>
        <strain evidence="2">MELC-2E11</strain>
        <tissue evidence="2">Siphon/mantle</tissue>
    </source>
</reference>
<feature type="region of interest" description="Disordered" evidence="1">
    <location>
        <begin position="1"/>
        <end position="30"/>
    </location>
</feature>
<name>A0ABY7FKM4_MYAAR</name>
<accession>A0ABY7FKM4</accession>
<dbReference type="Proteomes" id="UP001164746">
    <property type="component" value="Chromosome 13"/>
</dbReference>
<protein>
    <recommendedName>
        <fullName evidence="4">TPX2 C-terminal domain-containing protein</fullName>
    </recommendedName>
</protein>
<evidence type="ECO:0000313" key="2">
    <source>
        <dbReference type="EMBL" id="WAR22738.1"/>
    </source>
</evidence>
<gene>
    <name evidence="2" type="ORF">MAR_036407</name>
</gene>
<feature type="compositionally biased region" description="Basic residues" evidence="1">
    <location>
        <begin position="12"/>
        <end position="25"/>
    </location>
</feature>
<evidence type="ECO:0008006" key="4">
    <source>
        <dbReference type="Google" id="ProtNLM"/>
    </source>
</evidence>
<keyword evidence="3" id="KW-1185">Reference proteome</keyword>
<feature type="compositionally biased region" description="Basic and acidic residues" evidence="1">
    <location>
        <begin position="1"/>
        <end position="11"/>
    </location>
</feature>
<organism evidence="2 3">
    <name type="scientific">Mya arenaria</name>
    <name type="common">Soft-shell clam</name>
    <dbReference type="NCBI Taxonomy" id="6604"/>
    <lineage>
        <taxon>Eukaryota</taxon>
        <taxon>Metazoa</taxon>
        <taxon>Spiralia</taxon>
        <taxon>Lophotrochozoa</taxon>
        <taxon>Mollusca</taxon>
        <taxon>Bivalvia</taxon>
        <taxon>Autobranchia</taxon>
        <taxon>Heteroconchia</taxon>
        <taxon>Euheterodonta</taxon>
        <taxon>Imparidentia</taxon>
        <taxon>Neoheterodontei</taxon>
        <taxon>Myida</taxon>
        <taxon>Myoidea</taxon>
        <taxon>Myidae</taxon>
        <taxon>Mya</taxon>
    </lineage>
</organism>
<feature type="non-terminal residue" evidence="2">
    <location>
        <position position="79"/>
    </location>
</feature>
<proteinExistence type="predicted"/>
<evidence type="ECO:0000256" key="1">
    <source>
        <dbReference type="SAM" id="MobiDB-lite"/>
    </source>
</evidence>
<sequence>MKLKEPKSEYVKHRKPTTLVKRKPRPPPAQFSRDKLIKFVEVVVFKHKEKVEAIKKAEEEELKSRQENTLKVKHFLPPQ</sequence>
<evidence type="ECO:0000313" key="3">
    <source>
        <dbReference type="Proteomes" id="UP001164746"/>
    </source>
</evidence>
<dbReference type="EMBL" id="CP111024">
    <property type="protein sequence ID" value="WAR22738.1"/>
    <property type="molecule type" value="Genomic_DNA"/>
</dbReference>